<sequence length="421" mass="45215">MNVLVIGRGGREHSIVKKLSESKQVESLFVAPGNVGMAKQASCVAIEETESIRLIGFAKENNIDLTIIGPENPLLNGLANQFLEAGLRVYAPTKEAALIEGSKSFAKEFMKKHQIPTADYETFTDPEAAKSYITKKGTPIVIKADGLAAGKGVVVAATKEVAFQAIEDMLVSKAFSDAGAKVVVEEFLTGSEFSLMAFVHGENVYPMIPARDHKRAFDDDAGPNTGGMGAYAPVPDITDDAIAFATKHILHRAATGLVEEGRAFTGILYAGLMMTEAGPKVIEFNARFGDPETQVILPLLKNDLDQVMLDVLDGKDPALDWEEQVCLGVVLASEGYPGPYAKGVAVPNVEADQETFTVYAGVDESASGYLSDGGRVLLVGAKGITLTEARKRVYERLESNVDTNGFFYRSDIGKSREDVLK</sequence>
<evidence type="ECO:0000313" key="15">
    <source>
        <dbReference type="EMBL" id="MEN2768125.1"/>
    </source>
</evidence>
<dbReference type="SUPFAM" id="SSF51246">
    <property type="entry name" value="Rudiment single hybrid motif"/>
    <property type="match status" value="1"/>
</dbReference>
<reference evidence="15 16" key="1">
    <citation type="submission" date="2024-05" db="EMBL/GenBank/DDBJ databases">
        <authorList>
            <person name="Haq I."/>
            <person name="Ullah Z."/>
            <person name="Ahmad R."/>
            <person name="Li M."/>
            <person name="Tong Y."/>
        </authorList>
    </citation>
    <scope>NUCLEOTIDE SEQUENCE [LARGE SCALE GENOMIC DNA]</scope>
    <source>
        <strain evidence="15 16">16A2E</strain>
    </source>
</reference>
<evidence type="ECO:0000256" key="12">
    <source>
        <dbReference type="HAMAP-Rule" id="MF_00138"/>
    </source>
</evidence>
<dbReference type="SMART" id="SM01209">
    <property type="entry name" value="GARS_A"/>
    <property type="match status" value="1"/>
</dbReference>
<dbReference type="InterPro" id="IPR016185">
    <property type="entry name" value="PreATP-grasp_dom_sf"/>
</dbReference>
<dbReference type="InterPro" id="IPR011054">
    <property type="entry name" value="Rudment_hybrid_motif"/>
</dbReference>
<dbReference type="InterPro" id="IPR020560">
    <property type="entry name" value="PRibGlycinamide_synth_C-dom"/>
</dbReference>
<keyword evidence="6 13" id="KW-0547">Nucleotide-binding</keyword>
<dbReference type="GO" id="GO:0004637">
    <property type="term" value="F:phosphoribosylamine-glycine ligase activity"/>
    <property type="evidence" value="ECO:0007669"/>
    <property type="project" value="UniProtKB-EC"/>
</dbReference>
<evidence type="ECO:0000256" key="11">
    <source>
        <dbReference type="ARBA" id="ARBA00042864"/>
    </source>
</evidence>
<evidence type="ECO:0000256" key="8">
    <source>
        <dbReference type="ARBA" id="ARBA00022840"/>
    </source>
</evidence>
<dbReference type="InterPro" id="IPR013815">
    <property type="entry name" value="ATP_grasp_subdomain_1"/>
</dbReference>
<dbReference type="PANTHER" id="PTHR43472:SF1">
    <property type="entry name" value="PHOSPHORIBOSYLAMINE--GLYCINE LIGASE, CHLOROPLASTIC"/>
    <property type="match status" value="1"/>
</dbReference>
<feature type="domain" description="ATP-grasp" evidence="14">
    <location>
        <begin position="107"/>
        <end position="313"/>
    </location>
</feature>
<keyword evidence="8 13" id="KW-0067">ATP-binding</keyword>
<dbReference type="PROSITE" id="PS50975">
    <property type="entry name" value="ATP_GRASP"/>
    <property type="match status" value="1"/>
</dbReference>
<dbReference type="EC" id="6.3.4.13" evidence="4 12"/>
<evidence type="ECO:0000256" key="3">
    <source>
        <dbReference type="ARBA" id="ARBA00005174"/>
    </source>
</evidence>
<dbReference type="Gene3D" id="3.30.470.20">
    <property type="entry name" value="ATP-grasp fold, B domain"/>
    <property type="match status" value="1"/>
</dbReference>
<comment type="pathway">
    <text evidence="3 12">Purine metabolism; IMP biosynthesis via de novo pathway; N(1)-(5-phospho-D-ribosyl)glycinamide from 5-phospho-alpha-D-ribose 1-diphosphate: step 2/2.</text>
</comment>
<dbReference type="Pfam" id="PF02844">
    <property type="entry name" value="GARS_N"/>
    <property type="match status" value="1"/>
</dbReference>
<evidence type="ECO:0000256" key="9">
    <source>
        <dbReference type="ARBA" id="ARBA00038345"/>
    </source>
</evidence>
<dbReference type="Proteomes" id="UP001444625">
    <property type="component" value="Unassembled WGS sequence"/>
</dbReference>
<evidence type="ECO:0000256" key="6">
    <source>
        <dbReference type="ARBA" id="ARBA00022741"/>
    </source>
</evidence>
<dbReference type="Gene3D" id="3.90.600.10">
    <property type="entry name" value="Phosphoribosylglycinamide synthetase, C-terminal domain"/>
    <property type="match status" value="1"/>
</dbReference>
<dbReference type="InterPro" id="IPR037123">
    <property type="entry name" value="PRibGlycinamide_synth_C_sf"/>
</dbReference>
<keyword evidence="5 12" id="KW-0436">Ligase</keyword>
<dbReference type="NCBIfam" id="TIGR00877">
    <property type="entry name" value="purD"/>
    <property type="match status" value="1"/>
</dbReference>
<evidence type="ECO:0000256" key="2">
    <source>
        <dbReference type="ARBA" id="ARBA00001946"/>
    </source>
</evidence>
<dbReference type="SMART" id="SM01210">
    <property type="entry name" value="GARS_C"/>
    <property type="match status" value="1"/>
</dbReference>
<keyword evidence="7 12" id="KW-0658">Purine biosynthesis</keyword>
<dbReference type="InterPro" id="IPR000115">
    <property type="entry name" value="PRibGlycinamide_synth"/>
</dbReference>
<evidence type="ECO:0000256" key="13">
    <source>
        <dbReference type="PROSITE-ProRule" id="PRU00409"/>
    </source>
</evidence>
<dbReference type="RefSeq" id="WP_345825608.1">
    <property type="nucleotide sequence ID" value="NZ_JBDIML010000004.1"/>
</dbReference>
<dbReference type="HAMAP" id="MF_00138">
    <property type="entry name" value="GARS"/>
    <property type="match status" value="1"/>
</dbReference>
<name>A0ABU9XIJ6_9BACI</name>
<comment type="cofactor">
    <cofactor evidence="2">
        <name>Mg(2+)</name>
        <dbReference type="ChEBI" id="CHEBI:18420"/>
    </cofactor>
</comment>
<evidence type="ECO:0000256" key="5">
    <source>
        <dbReference type="ARBA" id="ARBA00022598"/>
    </source>
</evidence>
<evidence type="ECO:0000256" key="4">
    <source>
        <dbReference type="ARBA" id="ARBA00013255"/>
    </source>
</evidence>
<comment type="caution">
    <text evidence="15">The sequence shown here is derived from an EMBL/GenBank/DDBJ whole genome shotgun (WGS) entry which is preliminary data.</text>
</comment>
<dbReference type="InterPro" id="IPR020562">
    <property type="entry name" value="PRibGlycinamide_synth_N"/>
</dbReference>
<dbReference type="SUPFAM" id="SSF56059">
    <property type="entry name" value="Glutathione synthetase ATP-binding domain-like"/>
    <property type="match status" value="1"/>
</dbReference>
<comment type="similarity">
    <text evidence="9 12">Belongs to the GARS family.</text>
</comment>
<gene>
    <name evidence="12 15" type="primary">purD</name>
    <name evidence="15" type="ORF">ABC228_13160</name>
</gene>
<dbReference type="Pfam" id="PF02843">
    <property type="entry name" value="GARS_C"/>
    <property type="match status" value="1"/>
</dbReference>
<proteinExistence type="inferred from homology"/>
<dbReference type="Pfam" id="PF01071">
    <property type="entry name" value="GARS_A"/>
    <property type="match status" value="1"/>
</dbReference>
<dbReference type="EMBL" id="JBDIML010000004">
    <property type="protein sequence ID" value="MEN2768125.1"/>
    <property type="molecule type" value="Genomic_DNA"/>
</dbReference>
<accession>A0ABU9XIJ6</accession>
<dbReference type="PANTHER" id="PTHR43472">
    <property type="entry name" value="PHOSPHORIBOSYLAMINE--GLYCINE LIGASE"/>
    <property type="match status" value="1"/>
</dbReference>
<evidence type="ECO:0000256" key="10">
    <source>
        <dbReference type="ARBA" id="ARBA00042242"/>
    </source>
</evidence>
<dbReference type="InterPro" id="IPR011761">
    <property type="entry name" value="ATP-grasp"/>
</dbReference>
<evidence type="ECO:0000256" key="1">
    <source>
        <dbReference type="ARBA" id="ARBA00001936"/>
    </source>
</evidence>
<dbReference type="InterPro" id="IPR020559">
    <property type="entry name" value="PRibGlycinamide_synth_CS"/>
</dbReference>
<evidence type="ECO:0000259" key="14">
    <source>
        <dbReference type="PROSITE" id="PS50975"/>
    </source>
</evidence>
<protein>
    <recommendedName>
        <fullName evidence="4 12">Phosphoribosylamine--glycine ligase</fullName>
        <ecNumber evidence="4 12">6.3.4.13</ecNumber>
    </recommendedName>
    <alternativeName>
        <fullName evidence="12">GARS</fullName>
    </alternativeName>
    <alternativeName>
        <fullName evidence="10 12">Glycinamide ribonucleotide synthetase</fullName>
    </alternativeName>
    <alternativeName>
        <fullName evidence="11 12">Phosphoribosylglycinamide synthetase</fullName>
    </alternativeName>
</protein>
<dbReference type="InterPro" id="IPR020561">
    <property type="entry name" value="PRibGlycinamid_synth_ATP-grasp"/>
</dbReference>
<keyword evidence="16" id="KW-1185">Reference proteome</keyword>
<dbReference type="Gene3D" id="3.40.50.20">
    <property type="match status" value="1"/>
</dbReference>
<comment type="cofactor">
    <cofactor evidence="1">
        <name>Mn(2+)</name>
        <dbReference type="ChEBI" id="CHEBI:29035"/>
    </cofactor>
</comment>
<comment type="catalytic activity">
    <reaction evidence="12">
        <text>5-phospho-beta-D-ribosylamine + glycine + ATP = N(1)-(5-phospho-beta-D-ribosyl)glycinamide + ADP + phosphate + H(+)</text>
        <dbReference type="Rhea" id="RHEA:17453"/>
        <dbReference type="ChEBI" id="CHEBI:15378"/>
        <dbReference type="ChEBI" id="CHEBI:30616"/>
        <dbReference type="ChEBI" id="CHEBI:43474"/>
        <dbReference type="ChEBI" id="CHEBI:57305"/>
        <dbReference type="ChEBI" id="CHEBI:58681"/>
        <dbReference type="ChEBI" id="CHEBI:143788"/>
        <dbReference type="ChEBI" id="CHEBI:456216"/>
        <dbReference type="EC" id="6.3.4.13"/>
    </reaction>
</comment>
<evidence type="ECO:0000256" key="7">
    <source>
        <dbReference type="ARBA" id="ARBA00022755"/>
    </source>
</evidence>
<dbReference type="PROSITE" id="PS00184">
    <property type="entry name" value="GARS"/>
    <property type="match status" value="1"/>
</dbReference>
<dbReference type="SUPFAM" id="SSF52440">
    <property type="entry name" value="PreATP-grasp domain"/>
    <property type="match status" value="1"/>
</dbReference>
<dbReference type="Gene3D" id="3.30.1490.20">
    <property type="entry name" value="ATP-grasp fold, A domain"/>
    <property type="match status" value="1"/>
</dbReference>
<evidence type="ECO:0000313" key="16">
    <source>
        <dbReference type="Proteomes" id="UP001444625"/>
    </source>
</evidence>
<organism evidence="15 16">
    <name type="scientific">Ornithinibacillus xuwenensis</name>
    <dbReference type="NCBI Taxonomy" id="3144668"/>
    <lineage>
        <taxon>Bacteria</taxon>
        <taxon>Bacillati</taxon>
        <taxon>Bacillota</taxon>
        <taxon>Bacilli</taxon>
        <taxon>Bacillales</taxon>
        <taxon>Bacillaceae</taxon>
        <taxon>Ornithinibacillus</taxon>
    </lineage>
</organism>